<keyword evidence="4 21" id="KW-0132">Cell division</keyword>
<dbReference type="GO" id="GO:0071555">
    <property type="term" value="P:cell wall organization"/>
    <property type="evidence" value="ECO:0007669"/>
    <property type="project" value="UniProtKB-KW"/>
</dbReference>
<evidence type="ECO:0000256" key="16">
    <source>
        <dbReference type="ARBA" id="ARBA00038053"/>
    </source>
</evidence>
<keyword evidence="10" id="KW-1133">Transmembrane helix</keyword>
<dbReference type="GO" id="GO:0032153">
    <property type="term" value="C:cell division site"/>
    <property type="evidence" value="ECO:0007669"/>
    <property type="project" value="TreeGrafter"/>
</dbReference>
<evidence type="ECO:0000256" key="5">
    <source>
        <dbReference type="ARBA" id="ARBA00022676"/>
    </source>
</evidence>
<evidence type="ECO:0000313" key="21">
    <source>
        <dbReference type="EMBL" id="SPY09160.1"/>
    </source>
</evidence>
<keyword evidence="7" id="KW-0812">Transmembrane</keyword>
<keyword evidence="11" id="KW-0472">Membrane</keyword>
<comment type="pathway">
    <text evidence="2">Cell wall biogenesis; peptidoglycan biosynthesis.</text>
</comment>
<dbReference type="InterPro" id="IPR013437">
    <property type="entry name" value="FtsW"/>
</dbReference>
<dbReference type="NCBIfam" id="TIGR02614">
    <property type="entry name" value="ftsW"/>
    <property type="match status" value="1"/>
</dbReference>
<evidence type="ECO:0000256" key="11">
    <source>
        <dbReference type="ARBA" id="ARBA00023136"/>
    </source>
</evidence>
<evidence type="ECO:0000256" key="13">
    <source>
        <dbReference type="ARBA" id="ARBA00023316"/>
    </source>
</evidence>
<dbReference type="PANTHER" id="PTHR30474:SF2">
    <property type="entry name" value="PEPTIDOGLYCAN GLYCOSYLTRANSFERASE FTSW-RELATED"/>
    <property type="match status" value="1"/>
</dbReference>
<comment type="catalytic activity">
    <reaction evidence="20">
        <text>[GlcNAc-(1-&gt;4)-Mur2Ac(oyl-L-Ala-gamma-D-Glu-L-Lys-D-Ala-D-Ala)](n)-di-trans,octa-cis-undecaprenyl diphosphate + beta-D-GlcNAc-(1-&gt;4)-Mur2Ac(oyl-L-Ala-gamma-D-Glu-L-Lys-D-Ala-D-Ala)-di-trans,octa-cis-undecaprenyl diphosphate = [GlcNAc-(1-&gt;4)-Mur2Ac(oyl-L-Ala-gamma-D-Glu-L-Lys-D-Ala-D-Ala)](n+1)-di-trans,octa-cis-undecaprenyl diphosphate + di-trans,octa-cis-undecaprenyl diphosphate + H(+)</text>
        <dbReference type="Rhea" id="RHEA:23708"/>
        <dbReference type="Rhea" id="RHEA-COMP:9602"/>
        <dbReference type="Rhea" id="RHEA-COMP:9603"/>
        <dbReference type="ChEBI" id="CHEBI:15378"/>
        <dbReference type="ChEBI" id="CHEBI:58405"/>
        <dbReference type="ChEBI" id="CHEBI:60033"/>
        <dbReference type="ChEBI" id="CHEBI:78435"/>
        <dbReference type="EC" id="2.4.99.28"/>
    </reaction>
</comment>
<keyword evidence="12" id="KW-0131">Cell cycle</keyword>
<dbReference type="GO" id="GO:0008955">
    <property type="term" value="F:peptidoglycan glycosyltransferase activity"/>
    <property type="evidence" value="ECO:0007669"/>
    <property type="project" value="UniProtKB-EC"/>
</dbReference>
<dbReference type="Pfam" id="PF01098">
    <property type="entry name" value="FTSW_RODA_SPOVE"/>
    <property type="match status" value="1"/>
</dbReference>
<evidence type="ECO:0000256" key="20">
    <source>
        <dbReference type="ARBA" id="ARBA00049902"/>
    </source>
</evidence>
<evidence type="ECO:0000256" key="19">
    <source>
        <dbReference type="ARBA" id="ARBA00044770"/>
    </source>
</evidence>
<evidence type="ECO:0000256" key="10">
    <source>
        <dbReference type="ARBA" id="ARBA00022989"/>
    </source>
</evidence>
<dbReference type="RefSeq" id="WP_102705467.1">
    <property type="nucleotide sequence ID" value="NZ_CAMQFR010000015.1"/>
</dbReference>
<comment type="subcellular location">
    <subcellularLocation>
        <location evidence="1">Cell membrane</location>
        <topology evidence="1">Multi-pass membrane protein</topology>
    </subcellularLocation>
</comment>
<dbReference type="EMBL" id="UATH01000001">
    <property type="protein sequence ID" value="SPY09160.1"/>
    <property type="molecule type" value="Genomic_DNA"/>
</dbReference>
<evidence type="ECO:0000256" key="3">
    <source>
        <dbReference type="ARBA" id="ARBA00022475"/>
    </source>
</evidence>
<accession>A0A2N6QF41</accession>
<evidence type="ECO:0000256" key="7">
    <source>
        <dbReference type="ARBA" id="ARBA00022692"/>
    </source>
</evidence>
<dbReference type="PANTHER" id="PTHR30474">
    <property type="entry name" value="CELL CYCLE PROTEIN"/>
    <property type="match status" value="1"/>
</dbReference>
<keyword evidence="6" id="KW-0808">Transferase</keyword>
<evidence type="ECO:0000256" key="17">
    <source>
        <dbReference type="ARBA" id="ARBA00041185"/>
    </source>
</evidence>
<evidence type="ECO:0000256" key="2">
    <source>
        <dbReference type="ARBA" id="ARBA00004752"/>
    </source>
</evidence>
<dbReference type="GO" id="GO:0005886">
    <property type="term" value="C:plasma membrane"/>
    <property type="evidence" value="ECO:0007669"/>
    <property type="project" value="UniProtKB-SubCell"/>
</dbReference>
<evidence type="ECO:0000256" key="9">
    <source>
        <dbReference type="ARBA" id="ARBA00022984"/>
    </source>
</evidence>
<evidence type="ECO:0000256" key="18">
    <source>
        <dbReference type="ARBA" id="ARBA00041418"/>
    </source>
</evidence>
<evidence type="ECO:0000256" key="15">
    <source>
        <dbReference type="ARBA" id="ARBA00033270"/>
    </source>
</evidence>
<sequence>MSLSMRERFVREAEPGINEVSPTRSKMRDYDLGLLSIIGVILVLGLVMVYSSSIALTDGPSSEVVKFNRYFMMQAIYIFIGFCGMFTVFNINMDKWEELSFLFFGVAAVLLLLVLMPFIGREINGAKRWIPLGPVNFQPSEMMKMAMVLYASRYAIRFRDAIGSLKPFEGFVCGVLPIAALLGLALILTFLEPDLGASMVLASICVGVLFLGGLHSFYLAGLGLLGVGLVSAAVLFSSWRLKRLFAFLDPFSEEYAQSSGYQLVHSLIAIGRGEWTGVGLGFSIEKLHYLPEAHTDFILAVIGEELGFVGILTVVILYFLLIFKCFKIGRVAIAMDRYYSGLVAQGVGIWIGFQALFNLCVCLGLLPTKGLTLPMISFGGSAMVMTLCALGLVFRVDYENRQLMRGLPISGVPAPRYV</sequence>
<gene>
    <name evidence="21" type="primary">ftsW</name>
    <name evidence="21" type="ORF">NCTC11009_02414</name>
</gene>
<reference evidence="21 22" key="1">
    <citation type="submission" date="2018-06" db="EMBL/GenBank/DDBJ databases">
        <authorList>
            <consortium name="Pathogen Informatics"/>
            <person name="Doyle S."/>
        </authorList>
    </citation>
    <scope>NUCLEOTIDE SEQUENCE [LARGE SCALE GENOMIC DNA]</scope>
    <source>
        <strain evidence="21 22">NCTC11009</strain>
    </source>
</reference>
<dbReference type="InterPro" id="IPR001182">
    <property type="entry name" value="FtsW/RodA"/>
</dbReference>
<evidence type="ECO:0000256" key="4">
    <source>
        <dbReference type="ARBA" id="ARBA00022618"/>
    </source>
</evidence>
<dbReference type="EC" id="2.4.99.28" evidence="19"/>
<protein>
    <recommendedName>
        <fullName evidence="17">Probable peptidoglycan glycosyltransferase FtsW</fullName>
        <ecNumber evidence="19">2.4.99.28</ecNumber>
    </recommendedName>
    <alternativeName>
        <fullName evidence="18">Cell division protein FtsW</fullName>
    </alternativeName>
    <alternativeName>
        <fullName evidence="15">Cell wall polymerase</fullName>
    </alternativeName>
    <alternativeName>
        <fullName evidence="14">Peptidoglycan polymerase</fullName>
    </alternativeName>
</protein>
<evidence type="ECO:0000256" key="1">
    <source>
        <dbReference type="ARBA" id="ARBA00004651"/>
    </source>
</evidence>
<name>A0A2N6QF41_9BURK</name>
<organism evidence="21 22">
    <name type="scientific">Oligella urethralis</name>
    <dbReference type="NCBI Taxonomy" id="90245"/>
    <lineage>
        <taxon>Bacteria</taxon>
        <taxon>Pseudomonadati</taxon>
        <taxon>Pseudomonadota</taxon>
        <taxon>Betaproteobacteria</taxon>
        <taxon>Burkholderiales</taxon>
        <taxon>Alcaligenaceae</taxon>
        <taxon>Oligella</taxon>
    </lineage>
</organism>
<evidence type="ECO:0000256" key="12">
    <source>
        <dbReference type="ARBA" id="ARBA00023306"/>
    </source>
</evidence>
<comment type="similarity">
    <text evidence="16">Belongs to the SEDS family. FtsW subfamily.</text>
</comment>
<evidence type="ECO:0000256" key="8">
    <source>
        <dbReference type="ARBA" id="ARBA00022960"/>
    </source>
</evidence>
<keyword evidence="9" id="KW-0573">Peptidoglycan synthesis</keyword>
<keyword evidence="13" id="KW-0961">Cell wall biogenesis/degradation</keyword>
<dbReference type="GO" id="GO:0051301">
    <property type="term" value="P:cell division"/>
    <property type="evidence" value="ECO:0007669"/>
    <property type="project" value="UniProtKB-KW"/>
</dbReference>
<dbReference type="AlphaFoldDB" id="A0A2N6QF41"/>
<dbReference type="STRING" id="90245.GCA_001056285_01553"/>
<evidence type="ECO:0000256" key="14">
    <source>
        <dbReference type="ARBA" id="ARBA00032370"/>
    </source>
</evidence>
<keyword evidence="3" id="KW-1003">Cell membrane</keyword>
<dbReference type="GO" id="GO:0015648">
    <property type="term" value="F:lipid-linked peptidoglycan transporter activity"/>
    <property type="evidence" value="ECO:0007669"/>
    <property type="project" value="TreeGrafter"/>
</dbReference>
<evidence type="ECO:0000256" key="6">
    <source>
        <dbReference type="ARBA" id="ARBA00022679"/>
    </source>
</evidence>
<dbReference type="KEGG" id="our:CEQ07_02260"/>
<keyword evidence="8" id="KW-0133">Cell shape</keyword>
<dbReference type="GO" id="GO:0008360">
    <property type="term" value="P:regulation of cell shape"/>
    <property type="evidence" value="ECO:0007669"/>
    <property type="project" value="UniProtKB-KW"/>
</dbReference>
<proteinExistence type="inferred from homology"/>
<evidence type="ECO:0000313" key="22">
    <source>
        <dbReference type="Proteomes" id="UP000250242"/>
    </source>
</evidence>
<dbReference type="Proteomes" id="UP000250242">
    <property type="component" value="Unassembled WGS sequence"/>
</dbReference>
<keyword evidence="5" id="KW-0328">Glycosyltransferase</keyword>
<dbReference type="GO" id="GO:0009252">
    <property type="term" value="P:peptidoglycan biosynthetic process"/>
    <property type="evidence" value="ECO:0007669"/>
    <property type="project" value="UniProtKB-KW"/>
</dbReference>